<dbReference type="Proteomes" id="UP000694865">
    <property type="component" value="Unplaced"/>
</dbReference>
<keyword evidence="9" id="KW-1185">Reference proteome</keyword>
<evidence type="ECO:0000256" key="4">
    <source>
        <dbReference type="ARBA" id="ARBA00022692"/>
    </source>
</evidence>
<keyword evidence="3 8" id="KW-0808">Transferase</keyword>
<evidence type="ECO:0000256" key="7">
    <source>
        <dbReference type="ARBA" id="ARBA00023180"/>
    </source>
</evidence>
<protein>
    <recommendedName>
        <fullName evidence="8">Heparan-sulfate 6-O-sulfotransferase</fullName>
        <ecNumber evidence="8">2.8.2.-</ecNumber>
    </recommendedName>
</protein>
<evidence type="ECO:0000256" key="8">
    <source>
        <dbReference type="RuleBase" id="RU364122"/>
    </source>
</evidence>
<evidence type="ECO:0000256" key="6">
    <source>
        <dbReference type="ARBA" id="ARBA00023136"/>
    </source>
</evidence>
<evidence type="ECO:0000256" key="2">
    <source>
        <dbReference type="ARBA" id="ARBA00010109"/>
    </source>
</evidence>
<dbReference type="SUPFAM" id="SSF52540">
    <property type="entry name" value="P-loop containing nucleoside triphosphate hydrolases"/>
    <property type="match status" value="1"/>
</dbReference>
<evidence type="ECO:0000313" key="9">
    <source>
        <dbReference type="Proteomes" id="UP000694865"/>
    </source>
</evidence>
<gene>
    <name evidence="10" type="primary">LOC100378682</name>
</gene>
<keyword evidence="6 8" id="KW-0472">Membrane</keyword>
<dbReference type="InterPro" id="IPR005331">
    <property type="entry name" value="Sulfotransferase"/>
</dbReference>
<dbReference type="Gene3D" id="3.40.50.300">
    <property type="entry name" value="P-loop containing nucleotide triphosphate hydrolases"/>
    <property type="match status" value="1"/>
</dbReference>
<dbReference type="InterPro" id="IPR010635">
    <property type="entry name" value="Heparan_SO4-6-sulfoTrfase"/>
</dbReference>
<evidence type="ECO:0000313" key="10">
    <source>
        <dbReference type="RefSeq" id="XP_002738721.1"/>
    </source>
</evidence>
<name>A0ABM0GW91_SACKO</name>
<keyword evidence="7" id="KW-0325">Glycoprotein</keyword>
<sequence>MSCALCQEGRKLKCFVSMVVLIGAMTVLYYSVCWGPVHETATLQQSDYAHLFLETEQRVKKAKSKTFSEKTLDRDVEFNITGNDVLVFLHVQKTGGTTFGKHLVKDIDLDQPCECHRNKKKCDCYRPGSGNRELWLFSRFSTGWSCGLHADWTELTQCVDGVMDKREGESKKRRYYLITMLRDPVLRYISEWRHVQRGATWKTAVHMCDGRTPTSEELPLCYSGEDWRDVTLQEFLACPYNLASNRQTRMLADLELVGCYNKSAMSEEERDNKMLESAKTNLRRMAFFGLTELQKKSQYLFERTFKLKFEQPFEQYDETLSNNVDIDVNDRNKIRNCNKLDIELYAYAKNLFMQRYKYMAEMYESKEFLEDVENW</sequence>
<reference evidence="10" key="1">
    <citation type="submission" date="2025-08" db="UniProtKB">
        <authorList>
            <consortium name="RefSeq"/>
        </authorList>
    </citation>
    <scope>IDENTIFICATION</scope>
    <source>
        <tissue evidence="10">Testes</tissue>
    </source>
</reference>
<dbReference type="PANTHER" id="PTHR12812:SF0">
    <property type="entry name" value="HEPARAN-SULFATE 6-O-SULFOTRANSFERASE"/>
    <property type="match status" value="1"/>
</dbReference>
<evidence type="ECO:0000256" key="1">
    <source>
        <dbReference type="ARBA" id="ARBA00004167"/>
    </source>
</evidence>
<evidence type="ECO:0000256" key="5">
    <source>
        <dbReference type="ARBA" id="ARBA00022989"/>
    </source>
</evidence>
<comment type="similarity">
    <text evidence="2 8">Belongs to the sulfotransferase 6 family.</text>
</comment>
<dbReference type="RefSeq" id="XP_002738721.1">
    <property type="nucleotide sequence ID" value="XM_002738675.2"/>
</dbReference>
<dbReference type="PANTHER" id="PTHR12812">
    <property type="entry name" value="HEPARAN SULFATE 6-O-SULFOTRANSFERASE 3"/>
    <property type="match status" value="1"/>
</dbReference>
<organism evidence="9 10">
    <name type="scientific">Saccoglossus kowalevskii</name>
    <name type="common">Acorn worm</name>
    <dbReference type="NCBI Taxonomy" id="10224"/>
    <lineage>
        <taxon>Eukaryota</taxon>
        <taxon>Metazoa</taxon>
        <taxon>Hemichordata</taxon>
        <taxon>Enteropneusta</taxon>
        <taxon>Harrimaniidae</taxon>
        <taxon>Saccoglossus</taxon>
    </lineage>
</organism>
<dbReference type="GeneID" id="100378682"/>
<comment type="subcellular location">
    <subcellularLocation>
        <location evidence="1">Membrane</location>
        <topology evidence="1">Single-pass membrane protein</topology>
    </subcellularLocation>
    <subcellularLocation>
        <location evidence="8">Membrane</location>
        <topology evidence="8">Single-pass type II membrane protein</topology>
    </subcellularLocation>
</comment>
<evidence type="ECO:0000256" key="3">
    <source>
        <dbReference type="ARBA" id="ARBA00022679"/>
    </source>
</evidence>
<dbReference type="Pfam" id="PF03567">
    <property type="entry name" value="Sulfotransfer_2"/>
    <property type="match status" value="1"/>
</dbReference>
<dbReference type="EC" id="2.8.2.-" evidence="8"/>
<comment type="function">
    <text evidence="8">6-O-sulfation enzyme which catalyzes the transfer of sulfate from 3'-phosphoadenosine 5'-phosphosulfate (PAPS) to position 6 of the N-sulfoglucosamine residue (GlcNS) of heparan sulfate.</text>
</comment>
<comment type="catalytic activity">
    <reaction evidence="8">
        <text>alpha-D-glucosaminyl-[heparan sulfate](n) + 3'-phosphoadenylyl sulfate = 6-sulfo-alpha-D-glucosaminyl-[heparan sulfate](n) + adenosine 3',5'-bisphosphate + H(+)</text>
        <dbReference type="Rhea" id="RHEA:56604"/>
        <dbReference type="Rhea" id="RHEA-COMP:9830"/>
        <dbReference type="Rhea" id="RHEA-COMP:14621"/>
        <dbReference type="ChEBI" id="CHEBI:15378"/>
        <dbReference type="ChEBI" id="CHEBI:58339"/>
        <dbReference type="ChEBI" id="CHEBI:58343"/>
        <dbReference type="ChEBI" id="CHEBI:58388"/>
        <dbReference type="ChEBI" id="CHEBI:140604"/>
    </reaction>
</comment>
<feature type="transmembrane region" description="Helical" evidence="8">
    <location>
        <begin position="12"/>
        <end position="32"/>
    </location>
</feature>
<dbReference type="InterPro" id="IPR027417">
    <property type="entry name" value="P-loop_NTPase"/>
</dbReference>
<keyword evidence="5 8" id="KW-1133">Transmembrane helix</keyword>
<accession>A0ABM0GW91</accession>
<proteinExistence type="inferred from homology"/>
<keyword evidence="4 8" id="KW-0812">Transmembrane</keyword>
<keyword evidence="8" id="KW-0735">Signal-anchor</keyword>